<dbReference type="PANTHER" id="PTHR24421">
    <property type="entry name" value="NITRATE/NITRITE SENSOR PROTEIN NARX-RELATED"/>
    <property type="match status" value="1"/>
</dbReference>
<dbReference type="GO" id="GO:0000155">
    <property type="term" value="F:phosphorelay sensor kinase activity"/>
    <property type="evidence" value="ECO:0007669"/>
    <property type="project" value="InterPro"/>
</dbReference>
<evidence type="ECO:0000256" key="9">
    <source>
        <dbReference type="SAM" id="Phobius"/>
    </source>
</evidence>
<evidence type="ECO:0000256" key="7">
    <source>
        <dbReference type="ARBA" id="ARBA00022840"/>
    </source>
</evidence>
<dbReference type="GO" id="GO:0016020">
    <property type="term" value="C:membrane"/>
    <property type="evidence" value="ECO:0007669"/>
    <property type="project" value="InterPro"/>
</dbReference>
<keyword evidence="6 11" id="KW-0418">Kinase</keyword>
<dbReference type="PANTHER" id="PTHR24421:SF10">
    <property type="entry name" value="NITRATE_NITRITE SENSOR PROTEIN NARQ"/>
    <property type="match status" value="1"/>
</dbReference>
<keyword evidence="3" id="KW-0597">Phosphoprotein</keyword>
<gene>
    <name evidence="11" type="ORF">GH741_20695</name>
</gene>
<dbReference type="OrthoDB" id="199946at2"/>
<dbReference type="Gene3D" id="1.20.5.1930">
    <property type="match status" value="1"/>
</dbReference>
<sequence length="408" mass="46277">MGLNLLSIIRLIMFIFISYIYYTSFADDSVIQKTFIIVAVLSFTINHFLLLITSFGEKHFPLLIGIDLVLTLAFSFLFPGETLFLILVGVSTVTLFLMTNNRNIIVGFAIAFLITWAISLFFSYQVTGKIDILSNLVFFAYIVFSAIVGSLIHWLLNAQEKIAYQYDQLKDTHTDLKDAHQQLHIYSNKVEKLTLIQERNRISREIHDTVGHKMTALLVQLQLAKELQDIQPEKSKATIQVCEELARNALQEIRLSVHTLQEDDDQFSSFLKTTRKLLEEFEKMAGLKSNFHLIGEPSKIPSSIQLNLTRVIQESITNAVRHGQATECDVLVEISNRMIHTTIEDNGSGSSNVSPGFGLTNMRDRVQEHGGSLIFESRREQGFIVKASFPLKEIRWKVGNVDDKNNGC</sequence>
<evidence type="ECO:0000256" key="1">
    <source>
        <dbReference type="ARBA" id="ARBA00000085"/>
    </source>
</evidence>
<feature type="transmembrane region" description="Helical" evidence="9">
    <location>
        <begin position="136"/>
        <end position="156"/>
    </location>
</feature>
<dbReference type="SUPFAM" id="SSF55874">
    <property type="entry name" value="ATPase domain of HSP90 chaperone/DNA topoisomerase II/histidine kinase"/>
    <property type="match status" value="1"/>
</dbReference>
<dbReference type="EMBL" id="WJNG01000024">
    <property type="protein sequence ID" value="MRH45064.1"/>
    <property type="molecule type" value="Genomic_DNA"/>
</dbReference>
<accession>A0A6A8DHA5</accession>
<feature type="domain" description="Histidine kinase/HSP90-like ATPase" evidence="10">
    <location>
        <begin position="303"/>
        <end position="393"/>
    </location>
</feature>
<feature type="transmembrane region" description="Helical" evidence="9">
    <location>
        <begin position="68"/>
        <end position="97"/>
    </location>
</feature>
<name>A0A6A8DHA5_9BACI</name>
<keyword evidence="4" id="KW-0808">Transferase</keyword>
<dbReference type="SMART" id="SM00387">
    <property type="entry name" value="HATPase_c"/>
    <property type="match status" value="1"/>
</dbReference>
<evidence type="ECO:0000259" key="10">
    <source>
        <dbReference type="SMART" id="SM00387"/>
    </source>
</evidence>
<protein>
    <recommendedName>
        <fullName evidence="2">histidine kinase</fullName>
        <ecNumber evidence="2">2.7.13.3</ecNumber>
    </recommendedName>
</protein>
<organism evidence="11 12">
    <name type="scientific">Aquibacillus halophilus</name>
    <dbReference type="NCBI Taxonomy" id="930132"/>
    <lineage>
        <taxon>Bacteria</taxon>
        <taxon>Bacillati</taxon>
        <taxon>Bacillota</taxon>
        <taxon>Bacilli</taxon>
        <taxon>Bacillales</taxon>
        <taxon>Bacillaceae</taxon>
        <taxon>Aquibacillus</taxon>
    </lineage>
</organism>
<evidence type="ECO:0000313" key="12">
    <source>
        <dbReference type="Proteomes" id="UP000799092"/>
    </source>
</evidence>
<dbReference type="GO" id="GO:0046983">
    <property type="term" value="F:protein dimerization activity"/>
    <property type="evidence" value="ECO:0007669"/>
    <property type="project" value="InterPro"/>
</dbReference>
<dbReference type="RefSeq" id="WP_153738659.1">
    <property type="nucleotide sequence ID" value="NZ_WJNG01000024.1"/>
</dbReference>
<evidence type="ECO:0000256" key="6">
    <source>
        <dbReference type="ARBA" id="ARBA00022777"/>
    </source>
</evidence>
<dbReference type="InterPro" id="IPR003594">
    <property type="entry name" value="HATPase_dom"/>
</dbReference>
<keyword evidence="5" id="KW-0547">Nucleotide-binding</keyword>
<keyword evidence="9" id="KW-0812">Transmembrane</keyword>
<dbReference type="GO" id="GO:0005524">
    <property type="term" value="F:ATP binding"/>
    <property type="evidence" value="ECO:0007669"/>
    <property type="project" value="UniProtKB-KW"/>
</dbReference>
<evidence type="ECO:0000256" key="5">
    <source>
        <dbReference type="ARBA" id="ARBA00022741"/>
    </source>
</evidence>
<dbReference type="Pfam" id="PF07730">
    <property type="entry name" value="HisKA_3"/>
    <property type="match status" value="1"/>
</dbReference>
<dbReference type="Pfam" id="PF02518">
    <property type="entry name" value="HATPase_c"/>
    <property type="match status" value="1"/>
</dbReference>
<feature type="transmembrane region" description="Helical" evidence="9">
    <location>
        <begin position="34"/>
        <end position="56"/>
    </location>
</feature>
<keyword evidence="7" id="KW-0067">ATP-binding</keyword>
<dbReference type="EC" id="2.7.13.3" evidence="2"/>
<dbReference type="InterPro" id="IPR036890">
    <property type="entry name" value="HATPase_C_sf"/>
</dbReference>
<evidence type="ECO:0000256" key="2">
    <source>
        <dbReference type="ARBA" id="ARBA00012438"/>
    </source>
</evidence>
<dbReference type="AlphaFoldDB" id="A0A6A8DHA5"/>
<reference evidence="11" key="1">
    <citation type="submission" date="2019-11" db="EMBL/GenBank/DDBJ databases">
        <authorList>
            <person name="Li J."/>
        </authorList>
    </citation>
    <scope>NUCLEOTIDE SEQUENCE</scope>
    <source>
        <strain evidence="11">B6B</strain>
    </source>
</reference>
<dbReference type="Proteomes" id="UP000799092">
    <property type="component" value="Unassembled WGS sequence"/>
</dbReference>
<dbReference type="Gene3D" id="3.30.565.10">
    <property type="entry name" value="Histidine kinase-like ATPase, C-terminal domain"/>
    <property type="match status" value="1"/>
</dbReference>
<feature type="transmembrane region" description="Helical" evidence="9">
    <location>
        <begin position="6"/>
        <end position="22"/>
    </location>
</feature>
<proteinExistence type="predicted"/>
<dbReference type="CDD" id="cd16917">
    <property type="entry name" value="HATPase_UhpB-NarQ-NarX-like"/>
    <property type="match status" value="1"/>
</dbReference>
<evidence type="ECO:0000313" key="11">
    <source>
        <dbReference type="EMBL" id="MRH45064.1"/>
    </source>
</evidence>
<evidence type="ECO:0000256" key="4">
    <source>
        <dbReference type="ARBA" id="ARBA00022679"/>
    </source>
</evidence>
<evidence type="ECO:0000256" key="3">
    <source>
        <dbReference type="ARBA" id="ARBA00022553"/>
    </source>
</evidence>
<feature type="transmembrane region" description="Helical" evidence="9">
    <location>
        <begin position="104"/>
        <end position="124"/>
    </location>
</feature>
<keyword evidence="9" id="KW-1133">Transmembrane helix</keyword>
<keyword evidence="12" id="KW-1185">Reference proteome</keyword>
<dbReference type="InterPro" id="IPR011712">
    <property type="entry name" value="Sig_transdc_His_kin_sub3_dim/P"/>
</dbReference>
<evidence type="ECO:0000256" key="8">
    <source>
        <dbReference type="ARBA" id="ARBA00023012"/>
    </source>
</evidence>
<comment type="catalytic activity">
    <reaction evidence="1">
        <text>ATP + protein L-histidine = ADP + protein N-phospho-L-histidine.</text>
        <dbReference type="EC" id="2.7.13.3"/>
    </reaction>
</comment>
<comment type="caution">
    <text evidence="11">The sequence shown here is derived from an EMBL/GenBank/DDBJ whole genome shotgun (WGS) entry which is preliminary data.</text>
</comment>
<keyword evidence="8" id="KW-0902">Two-component regulatory system</keyword>
<keyword evidence="9" id="KW-0472">Membrane</keyword>
<dbReference type="InterPro" id="IPR050482">
    <property type="entry name" value="Sensor_HK_TwoCompSys"/>
</dbReference>